<evidence type="ECO:0000313" key="1">
    <source>
        <dbReference type="EMBL" id="EEE05923.1"/>
    </source>
</evidence>
<protein>
    <submittedName>
        <fullName evidence="1">Uncharacterized protein</fullName>
    </submittedName>
</protein>
<dbReference type="EMBL" id="ACFC01000008">
    <property type="protein sequence ID" value="EEE05923.1"/>
    <property type="molecule type" value="Genomic_DNA"/>
</dbReference>
<sequence length="44" mass="5281">MFCVARIRDAALPSNVNFKRRTFDCKFPFQKFFLRRTGRRVAGR</sequence>
<dbReference type="AlphaFoldDB" id="B9BU05"/>
<gene>
    <name evidence="1" type="ORF">BURMUCGD2_0663</name>
</gene>
<comment type="caution">
    <text evidence="1">The sequence shown here is derived from an EMBL/GenBank/DDBJ whole genome shotgun (WGS) entry which is preliminary data.</text>
</comment>
<organism evidence="1 2">
    <name type="scientific">Burkholderia multivorans CGD2</name>
    <dbReference type="NCBI Taxonomy" id="513052"/>
    <lineage>
        <taxon>Bacteria</taxon>
        <taxon>Pseudomonadati</taxon>
        <taxon>Pseudomonadota</taxon>
        <taxon>Betaproteobacteria</taxon>
        <taxon>Burkholderiales</taxon>
        <taxon>Burkholderiaceae</taxon>
        <taxon>Burkholderia</taxon>
        <taxon>Burkholderia cepacia complex</taxon>
    </lineage>
</organism>
<evidence type="ECO:0000313" key="2">
    <source>
        <dbReference type="Proteomes" id="UP000004535"/>
    </source>
</evidence>
<dbReference type="Proteomes" id="UP000004535">
    <property type="component" value="Unassembled WGS sequence"/>
</dbReference>
<reference evidence="1 2" key="1">
    <citation type="journal article" date="2012" name="J. Bacteriol.">
        <title>Draft Genome Sequence Determination for Cystic Fibrosis and Chronic Granulomatous Disease Burkholderia multivorans Isolates.</title>
        <authorList>
            <person name="Varga J.J."/>
            <person name="Losada L."/>
            <person name="Zelazny A.M."/>
            <person name="Brinkac L."/>
            <person name="Harkins D."/>
            <person name="Radune D."/>
            <person name="Hostetler J."/>
            <person name="Sampaio E.P."/>
            <person name="Ronning C.M."/>
            <person name="Nierman W.C."/>
            <person name="Greenberg D.E."/>
            <person name="Holland S.M."/>
            <person name="Goldberg J.B."/>
        </authorList>
    </citation>
    <scope>NUCLEOTIDE SEQUENCE [LARGE SCALE GENOMIC DNA]</scope>
    <source>
        <strain evidence="1 2">CGD2</strain>
    </source>
</reference>
<accession>B9BU05</accession>
<name>B9BU05_9BURK</name>
<proteinExistence type="predicted"/>